<dbReference type="RefSeq" id="XP_024727083.1">
    <property type="nucleotide sequence ID" value="XM_024881930.1"/>
</dbReference>
<dbReference type="GeneID" id="36590007"/>
<feature type="signal peptide" evidence="1">
    <location>
        <begin position="1"/>
        <end position="21"/>
    </location>
</feature>
<keyword evidence="1" id="KW-0732">Signal</keyword>
<dbReference type="EMBL" id="KZ613913">
    <property type="protein sequence ID" value="PMD50179.1"/>
    <property type="molecule type" value="Genomic_DNA"/>
</dbReference>
<gene>
    <name evidence="2" type="ORF">K444DRAFT_621553</name>
</gene>
<name>A0A2J6SHD9_9HELO</name>
<organism evidence="2 3">
    <name type="scientific">Hyaloscypha bicolor E</name>
    <dbReference type="NCBI Taxonomy" id="1095630"/>
    <lineage>
        <taxon>Eukaryota</taxon>
        <taxon>Fungi</taxon>
        <taxon>Dikarya</taxon>
        <taxon>Ascomycota</taxon>
        <taxon>Pezizomycotina</taxon>
        <taxon>Leotiomycetes</taxon>
        <taxon>Helotiales</taxon>
        <taxon>Hyaloscyphaceae</taxon>
        <taxon>Hyaloscypha</taxon>
        <taxon>Hyaloscypha bicolor</taxon>
    </lineage>
</organism>
<evidence type="ECO:0000313" key="2">
    <source>
        <dbReference type="EMBL" id="PMD50179.1"/>
    </source>
</evidence>
<accession>A0A2J6SHD9</accession>
<dbReference type="AlphaFoldDB" id="A0A2J6SHD9"/>
<keyword evidence="3" id="KW-1185">Reference proteome</keyword>
<evidence type="ECO:0000313" key="3">
    <source>
        <dbReference type="Proteomes" id="UP000235371"/>
    </source>
</evidence>
<protein>
    <submittedName>
        <fullName evidence="2">Uncharacterized protein</fullName>
    </submittedName>
</protein>
<sequence>MAHSDILAFLASVSFDVCVSTTVEMTVSRNWLKGADAIILSPSFQVSADKIWDWGSHCHDSRYCFGSQGISYGTPIPILFLALRAFLQKTPLKGIALTSCLAPSPRSYGPKKGLLCGLKDF</sequence>
<dbReference type="InParanoid" id="A0A2J6SHD9"/>
<proteinExistence type="predicted"/>
<reference evidence="2 3" key="1">
    <citation type="submission" date="2016-04" db="EMBL/GenBank/DDBJ databases">
        <title>A degradative enzymes factory behind the ericoid mycorrhizal symbiosis.</title>
        <authorList>
            <consortium name="DOE Joint Genome Institute"/>
            <person name="Martino E."/>
            <person name="Morin E."/>
            <person name="Grelet G."/>
            <person name="Kuo A."/>
            <person name="Kohler A."/>
            <person name="Daghino S."/>
            <person name="Barry K."/>
            <person name="Choi C."/>
            <person name="Cichocki N."/>
            <person name="Clum A."/>
            <person name="Copeland A."/>
            <person name="Hainaut M."/>
            <person name="Haridas S."/>
            <person name="Labutti K."/>
            <person name="Lindquist E."/>
            <person name="Lipzen A."/>
            <person name="Khouja H.-R."/>
            <person name="Murat C."/>
            <person name="Ohm R."/>
            <person name="Olson A."/>
            <person name="Spatafora J."/>
            <person name="Veneault-Fourrey C."/>
            <person name="Henrissat B."/>
            <person name="Grigoriev I."/>
            <person name="Martin F."/>
            <person name="Perotto S."/>
        </authorList>
    </citation>
    <scope>NUCLEOTIDE SEQUENCE [LARGE SCALE GENOMIC DNA]</scope>
    <source>
        <strain evidence="2 3">E</strain>
    </source>
</reference>
<evidence type="ECO:0000256" key="1">
    <source>
        <dbReference type="SAM" id="SignalP"/>
    </source>
</evidence>
<dbReference type="Proteomes" id="UP000235371">
    <property type="component" value="Unassembled WGS sequence"/>
</dbReference>
<feature type="chain" id="PRO_5014392770" evidence="1">
    <location>
        <begin position="22"/>
        <end position="121"/>
    </location>
</feature>